<keyword evidence="7 16" id="KW-0963">Cytoplasm</keyword>
<comment type="pathway">
    <text evidence="4 16">Cofactor biosynthesis; coenzyme A biosynthesis; CoA from (R)-pantothenate: step 1/5.</text>
</comment>
<gene>
    <name evidence="16" type="primary">coaX</name>
    <name evidence="18" type="ORF">FHE65_05700</name>
    <name evidence="17" type="ORF">FHE65_06360</name>
</gene>
<comment type="cofactor">
    <cofactor evidence="16">
        <name>NH4(+)</name>
        <dbReference type="ChEBI" id="CHEBI:28938"/>
    </cofactor>
    <cofactor evidence="16">
        <name>K(+)</name>
        <dbReference type="ChEBI" id="CHEBI:29103"/>
    </cofactor>
    <text evidence="16">A monovalent cation. Ammonium or potassium.</text>
</comment>
<dbReference type="PANTHER" id="PTHR34265:SF1">
    <property type="entry name" value="TYPE III PANTOTHENATE KINASE"/>
    <property type="match status" value="1"/>
</dbReference>
<organism evidence="17 19">
    <name type="scientific">Mumia zhuanghuii</name>
    <dbReference type="NCBI Taxonomy" id="2585211"/>
    <lineage>
        <taxon>Bacteria</taxon>
        <taxon>Bacillati</taxon>
        <taxon>Actinomycetota</taxon>
        <taxon>Actinomycetes</taxon>
        <taxon>Propionibacteriales</taxon>
        <taxon>Nocardioidaceae</taxon>
        <taxon>Mumia</taxon>
    </lineage>
</organism>
<dbReference type="Proteomes" id="UP000306740">
    <property type="component" value="Unassembled WGS sequence"/>
</dbReference>
<keyword evidence="13 16" id="KW-0173">Coenzyme A biosynthesis</keyword>
<dbReference type="Pfam" id="PF03309">
    <property type="entry name" value="Pan_kinase"/>
    <property type="match status" value="1"/>
</dbReference>
<dbReference type="UniPathway" id="UPA00241">
    <property type="reaction ID" value="UER00352"/>
</dbReference>
<evidence type="ECO:0000313" key="17">
    <source>
        <dbReference type="EMBL" id="TNC48907.1"/>
    </source>
</evidence>
<comment type="subunit">
    <text evidence="5 16">Homodimer.</text>
</comment>
<comment type="function">
    <text evidence="16">Catalyzes the phosphorylation of pantothenate (Pan), the first step in CoA biosynthesis.</text>
</comment>
<evidence type="ECO:0000313" key="18">
    <source>
        <dbReference type="EMBL" id="TNC49216.1"/>
    </source>
</evidence>
<dbReference type="GO" id="GO:0005737">
    <property type="term" value="C:cytoplasm"/>
    <property type="evidence" value="ECO:0007669"/>
    <property type="project" value="UniProtKB-SubCell"/>
</dbReference>
<name>A0A5C4MXQ5_9ACTN</name>
<evidence type="ECO:0000256" key="8">
    <source>
        <dbReference type="ARBA" id="ARBA00022679"/>
    </source>
</evidence>
<dbReference type="OrthoDB" id="9804707at2"/>
<evidence type="ECO:0000256" key="2">
    <source>
        <dbReference type="ARBA" id="ARBA00001958"/>
    </source>
</evidence>
<keyword evidence="12 16" id="KW-0630">Potassium</keyword>
<evidence type="ECO:0000256" key="4">
    <source>
        <dbReference type="ARBA" id="ARBA00005225"/>
    </source>
</evidence>
<dbReference type="CDD" id="cd24015">
    <property type="entry name" value="ASKHA_NBD_PanK-III"/>
    <property type="match status" value="1"/>
</dbReference>
<evidence type="ECO:0000256" key="10">
    <source>
        <dbReference type="ARBA" id="ARBA00022777"/>
    </source>
</evidence>
<dbReference type="NCBIfam" id="TIGR00671">
    <property type="entry name" value="baf"/>
    <property type="match status" value="1"/>
</dbReference>
<evidence type="ECO:0000256" key="6">
    <source>
        <dbReference type="ARBA" id="ARBA00012102"/>
    </source>
</evidence>
<evidence type="ECO:0000256" key="9">
    <source>
        <dbReference type="ARBA" id="ARBA00022741"/>
    </source>
</evidence>
<feature type="binding site" evidence="16">
    <location>
        <position position="132"/>
    </location>
    <ligand>
        <name>ATP</name>
        <dbReference type="ChEBI" id="CHEBI:30616"/>
    </ligand>
</feature>
<comment type="caution">
    <text evidence="16">Lacks conserved residue(s) required for the propagation of feature annotation.</text>
</comment>
<comment type="cofactor">
    <cofactor evidence="2">
        <name>K(+)</name>
        <dbReference type="ChEBI" id="CHEBI:29103"/>
    </cofactor>
</comment>
<dbReference type="PANTHER" id="PTHR34265">
    <property type="entry name" value="TYPE III PANTOTHENATE KINASE"/>
    <property type="match status" value="1"/>
</dbReference>
<feature type="binding site" evidence="16">
    <location>
        <begin position="7"/>
        <end position="14"/>
    </location>
    <ligand>
        <name>ATP</name>
        <dbReference type="ChEBI" id="CHEBI:30616"/>
    </ligand>
</feature>
<evidence type="ECO:0000256" key="5">
    <source>
        <dbReference type="ARBA" id="ARBA00011738"/>
    </source>
</evidence>
<dbReference type="InterPro" id="IPR043129">
    <property type="entry name" value="ATPase_NBD"/>
</dbReference>
<dbReference type="GO" id="GO:0046872">
    <property type="term" value="F:metal ion binding"/>
    <property type="evidence" value="ECO:0007669"/>
    <property type="project" value="UniProtKB-KW"/>
</dbReference>
<feature type="binding site" evidence="16">
    <location>
        <begin position="107"/>
        <end position="110"/>
    </location>
    <ligand>
        <name>substrate</name>
    </ligand>
</feature>
<dbReference type="Gene3D" id="3.30.420.40">
    <property type="match status" value="2"/>
</dbReference>
<comment type="caution">
    <text evidence="17">The sequence shown here is derived from an EMBL/GenBank/DDBJ whole genome shotgun (WGS) entry which is preliminary data.</text>
</comment>
<feature type="binding site" evidence="16">
    <location>
        <position position="129"/>
    </location>
    <ligand>
        <name>K(+)</name>
        <dbReference type="ChEBI" id="CHEBI:29103"/>
    </ligand>
</feature>
<keyword evidence="9 16" id="KW-0547">Nucleotide-binding</keyword>
<dbReference type="NCBIfam" id="NF009855">
    <property type="entry name" value="PRK13321.1"/>
    <property type="match status" value="1"/>
</dbReference>
<keyword evidence="16" id="KW-0479">Metal-binding</keyword>
<evidence type="ECO:0000256" key="7">
    <source>
        <dbReference type="ARBA" id="ARBA00022490"/>
    </source>
</evidence>
<dbReference type="RefSeq" id="WP_139105481.1">
    <property type="nucleotide sequence ID" value="NZ_VDFR01000027.1"/>
</dbReference>
<evidence type="ECO:0000256" key="12">
    <source>
        <dbReference type="ARBA" id="ARBA00022958"/>
    </source>
</evidence>
<evidence type="ECO:0000313" key="19">
    <source>
        <dbReference type="Proteomes" id="UP000306740"/>
    </source>
</evidence>
<evidence type="ECO:0000256" key="3">
    <source>
        <dbReference type="ARBA" id="ARBA00004496"/>
    </source>
</evidence>
<dbReference type="EMBL" id="VDFR01000027">
    <property type="protein sequence ID" value="TNC49216.1"/>
    <property type="molecule type" value="Genomic_DNA"/>
</dbReference>
<feature type="active site" description="Proton acceptor" evidence="16">
    <location>
        <position position="109"/>
    </location>
</feature>
<comment type="catalytic activity">
    <reaction evidence="1 16">
        <text>(R)-pantothenate + ATP = (R)-4'-phosphopantothenate + ADP + H(+)</text>
        <dbReference type="Rhea" id="RHEA:16373"/>
        <dbReference type="ChEBI" id="CHEBI:10986"/>
        <dbReference type="ChEBI" id="CHEBI:15378"/>
        <dbReference type="ChEBI" id="CHEBI:29032"/>
        <dbReference type="ChEBI" id="CHEBI:30616"/>
        <dbReference type="ChEBI" id="CHEBI:456216"/>
        <dbReference type="EC" id="2.7.1.33"/>
    </reaction>
</comment>
<evidence type="ECO:0000256" key="1">
    <source>
        <dbReference type="ARBA" id="ARBA00001206"/>
    </source>
</evidence>
<proteinExistence type="inferred from homology"/>
<dbReference type="GO" id="GO:0004594">
    <property type="term" value="F:pantothenate kinase activity"/>
    <property type="evidence" value="ECO:0007669"/>
    <property type="project" value="UniProtKB-UniRule"/>
</dbReference>
<dbReference type="EC" id="2.7.1.33" evidence="6 16"/>
<sequence>MSLLCLDVRNSQTVVGVFDGPELVASWRVASVDTRTADEWHLMIRGLLAERGIPTIDAVALSCTVPAILHEMRILLERRYSDCAVSIVEPGTRTGVSILMDNPREVGADRIVNAAAAGALYEGPCIVVDLGTATTFDVVDERGRYVGGAISAGIGISLEALARRGAQLRSVELTRPRGVIAKNTVEAIQSGMVFGFAGLVDGIVSRMVRALDRDDVTVIATGAHADVVLGECSTITRHEPDLTLIGLRIVAERNA</sequence>
<comment type="subcellular location">
    <subcellularLocation>
        <location evidence="3 16">Cytoplasm</location>
    </subcellularLocation>
</comment>
<dbReference type="HAMAP" id="MF_01274">
    <property type="entry name" value="Pantothen_kinase_3"/>
    <property type="match status" value="1"/>
</dbReference>
<feature type="binding site" evidence="16">
    <location>
        <position position="184"/>
    </location>
    <ligand>
        <name>substrate</name>
    </ligand>
</feature>
<evidence type="ECO:0000256" key="14">
    <source>
        <dbReference type="ARBA" id="ARBA00038036"/>
    </source>
</evidence>
<evidence type="ECO:0000256" key="16">
    <source>
        <dbReference type="HAMAP-Rule" id="MF_01274"/>
    </source>
</evidence>
<accession>A0A5C4MXQ5</accession>
<keyword evidence="10 16" id="KW-0418">Kinase</keyword>
<evidence type="ECO:0000256" key="13">
    <source>
        <dbReference type="ARBA" id="ARBA00022993"/>
    </source>
</evidence>
<dbReference type="InterPro" id="IPR004619">
    <property type="entry name" value="Type_III_PanK"/>
</dbReference>
<dbReference type="SUPFAM" id="SSF53067">
    <property type="entry name" value="Actin-like ATPase domain"/>
    <property type="match status" value="2"/>
</dbReference>
<comment type="similarity">
    <text evidence="14 16">Belongs to the type III pantothenate kinase family.</text>
</comment>
<evidence type="ECO:0000256" key="15">
    <source>
        <dbReference type="ARBA" id="ARBA00040883"/>
    </source>
</evidence>
<reference evidence="17 19" key="1">
    <citation type="submission" date="2019-05" db="EMBL/GenBank/DDBJ databases">
        <title>Mumia sp. nov., isolated from the intestinal contents of plateau pika (Ochotona curzoniae) in the Qinghai-Tibet plateau of China.</title>
        <authorList>
            <person name="Tian Z."/>
        </authorList>
    </citation>
    <scope>NUCLEOTIDE SEQUENCE [LARGE SCALE GENOMIC DNA]</scope>
    <source>
        <strain evidence="19">527</strain>
        <strain evidence="17">Z527</strain>
    </source>
</reference>
<keyword evidence="8 16" id="KW-0808">Transferase</keyword>
<protein>
    <recommendedName>
        <fullName evidence="15 16">Type III pantothenate kinase</fullName>
        <ecNumber evidence="6 16">2.7.1.33</ecNumber>
    </recommendedName>
    <alternativeName>
        <fullName evidence="16">PanK-III</fullName>
    </alternativeName>
    <alternativeName>
        <fullName evidence="16">Pantothenic acid kinase</fullName>
    </alternativeName>
</protein>
<dbReference type="EMBL" id="VDFR01000031">
    <property type="protein sequence ID" value="TNC48907.1"/>
    <property type="molecule type" value="Genomic_DNA"/>
</dbReference>
<dbReference type="AlphaFoldDB" id="A0A5C4MXQ5"/>
<evidence type="ECO:0000256" key="11">
    <source>
        <dbReference type="ARBA" id="ARBA00022840"/>
    </source>
</evidence>
<dbReference type="GO" id="GO:0015937">
    <property type="term" value="P:coenzyme A biosynthetic process"/>
    <property type="evidence" value="ECO:0007669"/>
    <property type="project" value="UniProtKB-UniRule"/>
</dbReference>
<keyword evidence="11 16" id="KW-0067">ATP-binding</keyword>
<dbReference type="GO" id="GO:0005524">
    <property type="term" value="F:ATP binding"/>
    <property type="evidence" value="ECO:0007669"/>
    <property type="project" value="UniProtKB-UniRule"/>
</dbReference>